<evidence type="ECO:0000256" key="12">
    <source>
        <dbReference type="ARBA" id="ARBA00023128"/>
    </source>
</evidence>
<evidence type="ECO:0000256" key="16">
    <source>
        <dbReference type="SAM" id="Phobius"/>
    </source>
</evidence>
<dbReference type="PANTHER" id="PTHR11435">
    <property type="entry name" value="NADH UBIQUINONE OXIDOREDUCTASE SUBUNIT ND6"/>
    <property type="match status" value="1"/>
</dbReference>
<dbReference type="GeneID" id="41826914"/>
<dbReference type="RefSeq" id="YP_009695345.1">
    <property type="nucleotide sequence ID" value="NC_044786.1"/>
</dbReference>
<evidence type="ECO:0000256" key="2">
    <source>
        <dbReference type="ARBA" id="ARBA00005698"/>
    </source>
</evidence>
<keyword evidence="8" id="KW-1278">Translocase</keyword>
<dbReference type="EC" id="7.1.1.2" evidence="3"/>
<feature type="transmembrane region" description="Helical" evidence="16">
    <location>
        <begin position="78"/>
        <end position="100"/>
    </location>
</feature>
<comment type="subcellular location">
    <subcellularLocation>
        <location evidence="1">Mitochondrion membrane</location>
        <topology evidence="1">Multi-pass membrane protein</topology>
    </subcellularLocation>
</comment>
<evidence type="ECO:0000256" key="10">
    <source>
        <dbReference type="ARBA" id="ARBA00022989"/>
    </source>
</evidence>
<dbReference type="AlphaFoldDB" id="A0A5C0PXD0"/>
<protein>
    <recommendedName>
        <fullName evidence="4">NADH-ubiquinone oxidoreductase chain 6</fullName>
        <ecNumber evidence="3">7.1.1.2</ecNumber>
    </recommendedName>
    <alternativeName>
        <fullName evidence="14">NADH dehydrogenase subunit 6</fullName>
    </alternativeName>
</protein>
<keyword evidence="12 17" id="KW-0496">Mitochondrion</keyword>
<keyword evidence="10 16" id="KW-1133">Transmembrane helix</keyword>
<evidence type="ECO:0000256" key="6">
    <source>
        <dbReference type="ARBA" id="ARBA00022660"/>
    </source>
</evidence>
<feature type="transmembrane region" description="Helical" evidence="16">
    <location>
        <begin position="46"/>
        <end position="66"/>
    </location>
</feature>
<evidence type="ECO:0000256" key="1">
    <source>
        <dbReference type="ARBA" id="ARBA00004225"/>
    </source>
</evidence>
<sequence length="167" mass="19694">MLFIMMMLSLTSIMFLLTNHPLSMGLSLLCHTLLISMNSSLLSSNFWYSYILFLIMIGGLMILFIYMTSIASNEKFKLKNITIIMMFLIMMFSIIVFMMLNDLLNYNSFINMDMLNYTQPKNFKLSMNKYLTFPMMSIFTIIIMYLFMTMIMSTKITNMKMGPLRKY</sequence>
<dbReference type="CTD" id="4541"/>
<dbReference type="PANTHER" id="PTHR11435:SF1">
    <property type="entry name" value="NADH-UBIQUINONE OXIDOREDUCTASE CHAIN 6"/>
    <property type="match status" value="1"/>
</dbReference>
<evidence type="ECO:0000256" key="7">
    <source>
        <dbReference type="ARBA" id="ARBA00022692"/>
    </source>
</evidence>
<evidence type="ECO:0000256" key="8">
    <source>
        <dbReference type="ARBA" id="ARBA00022967"/>
    </source>
</evidence>
<name>A0A5C0PXD0_9COLE</name>
<dbReference type="InterPro" id="IPR050269">
    <property type="entry name" value="ComplexI_Subunit6"/>
</dbReference>
<keyword evidence="7 16" id="KW-0812">Transmembrane</keyword>
<proteinExistence type="inferred from homology"/>
<keyword evidence="6" id="KW-0679">Respiratory chain</keyword>
<evidence type="ECO:0000256" key="13">
    <source>
        <dbReference type="ARBA" id="ARBA00023136"/>
    </source>
</evidence>
<keyword evidence="13 16" id="KW-0472">Membrane</keyword>
<dbReference type="GO" id="GO:0031966">
    <property type="term" value="C:mitochondrial membrane"/>
    <property type="evidence" value="ECO:0007669"/>
    <property type="project" value="UniProtKB-SubCell"/>
</dbReference>
<gene>
    <name evidence="17" type="primary">ND6</name>
    <name evidence="17" type="ORF">F1_027</name>
</gene>
<dbReference type="GO" id="GO:0008137">
    <property type="term" value="F:NADH dehydrogenase (ubiquinone) activity"/>
    <property type="evidence" value="ECO:0007669"/>
    <property type="project" value="UniProtKB-EC"/>
</dbReference>
<keyword evidence="11" id="KW-0520">NAD</keyword>
<comment type="catalytic activity">
    <reaction evidence="15">
        <text>a ubiquinone + NADH + 5 H(+)(in) = a ubiquinol + NAD(+) + 4 H(+)(out)</text>
        <dbReference type="Rhea" id="RHEA:29091"/>
        <dbReference type="Rhea" id="RHEA-COMP:9565"/>
        <dbReference type="Rhea" id="RHEA-COMP:9566"/>
        <dbReference type="ChEBI" id="CHEBI:15378"/>
        <dbReference type="ChEBI" id="CHEBI:16389"/>
        <dbReference type="ChEBI" id="CHEBI:17976"/>
        <dbReference type="ChEBI" id="CHEBI:57540"/>
        <dbReference type="ChEBI" id="CHEBI:57945"/>
        <dbReference type="EC" id="7.1.1.2"/>
    </reaction>
</comment>
<organism evidence="17">
    <name type="scientific">Lamprigera yunnana</name>
    <dbReference type="NCBI Taxonomy" id="370605"/>
    <lineage>
        <taxon>Eukaryota</taxon>
        <taxon>Metazoa</taxon>
        <taxon>Ecdysozoa</taxon>
        <taxon>Arthropoda</taxon>
        <taxon>Hexapoda</taxon>
        <taxon>Insecta</taxon>
        <taxon>Pterygota</taxon>
        <taxon>Neoptera</taxon>
        <taxon>Endopterygota</taxon>
        <taxon>Coleoptera</taxon>
        <taxon>Polyphaga</taxon>
        <taxon>Elateriformia</taxon>
        <taxon>Elateroidea</taxon>
        <taxon>Lampyridae</taxon>
        <taxon>Lampyrinae</taxon>
        <taxon>Lamprigera</taxon>
    </lineage>
</organism>
<reference evidence="17" key="1">
    <citation type="journal article" date="2019" name="Mol. Phylogenet. Evol.">
        <title>Phylogenetic analysis provides insights into the evolution of Asian fireflies and adult bioluminescence.</title>
        <authorList>
            <person name="Chen X."/>
            <person name="Dong Z."/>
            <person name="Liu G."/>
            <person name="He J."/>
            <person name="Zhao R."/>
            <person name="Wang W."/>
            <person name="Peng Y."/>
            <person name="Li X."/>
        </authorList>
    </citation>
    <scope>NUCLEOTIDE SEQUENCE</scope>
</reference>
<evidence type="ECO:0000256" key="4">
    <source>
        <dbReference type="ARBA" id="ARBA00021095"/>
    </source>
</evidence>
<keyword evidence="9" id="KW-0249">Electron transport</keyword>
<evidence type="ECO:0000313" key="17">
    <source>
        <dbReference type="EMBL" id="QEJ81510.1"/>
    </source>
</evidence>
<evidence type="ECO:0000256" key="9">
    <source>
        <dbReference type="ARBA" id="ARBA00022982"/>
    </source>
</evidence>
<evidence type="ECO:0000256" key="11">
    <source>
        <dbReference type="ARBA" id="ARBA00023027"/>
    </source>
</evidence>
<evidence type="ECO:0000256" key="14">
    <source>
        <dbReference type="ARBA" id="ARBA00031019"/>
    </source>
</evidence>
<geneLocation type="mitochondrion" evidence="17"/>
<keyword evidence="5" id="KW-0813">Transport</keyword>
<evidence type="ECO:0000256" key="15">
    <source>
        <dbReference type="ARBA" id="ARBA00049551"/>
    </source>
</evidence>
<accession>A0A5C0PXD0</accession>
<evidence type="ECO:0000256" key="3">
    <source>
        <dbReference type="ARBA" id="ARBA00012944"/>
    </source>
</evidence>
<comment type="similarity">
    <text evidence="2">Belongs to the complex I subunit 6 family.</text>
</comment>
<evidence type="ECO:0000256" key="5">
    <source>
        <dbReference type="ARBA" id="ARBA00022448"/>
    </source>
</evidence>
<dbReference type="EMBL" id="MK292091">
    <property type="protein sequence ID" value="QEJ81510.1"/>
    <property type="molecule type" value="Genomic_DNA"/>
</dbReference>
<feature type="transmembrane region" description="Helical" evidence="16">
    <location>
        <begin position="130"/>
        <end position="151"/>
    </location>
</feature>